<proteinExistence type="inferred from homology"/>
<dbReference type="Proteomes" id="UP000648984">
    <property type="component" value="Unassembled WGS sequence"/>
</dbReference>
<dbReference type="InterPro" id="IPR050259">
    <property type="entry name" value="SDR"/>
</dbReference>
<dbReference type="Gene3D" id="3.40.50.720">
    <property type="entry name" value="NAD(P)-binding Rossmann-like Domain"/>
    <property type="match status" value="1"/>
</dbReference>
<dbReference type="PANTHER" id="PTHR42879">
    <property type="entry name" value="3-OXOACYL-(ACYL-CARRIER-PROTEIN) REDUCTASE"/>
    <property type="match status" value="1"/>
</dbReference>
<dbReference type="PANTHER" id="PTHR42879:SF2">
    <property type="entry name" value="3-OXOACYL-[ACYL-CARRIER-PROTEIN] REDUCTASE FABG"/>
    <property type="match status" value="1"/>
</dbReference>
<evidence type="ECO:0000256" key="2">
    <source>
        <dbReference type="RuleBase" id="RU000363"/>
    </source>
</evidence>
<evidence type="ECO:0000313" key="4">
    <source>
        <dbReference type="Proteomes" id="UP000648984"/>
    </source>
</evidence>
<dbReference type="RefSeq" id="WP_169260910.1">
    <property type="nucleotide sequence ID" value="NZ_WTVQ01000021.1"/>
</dbReference>
<accession>A0ABX1QBH9</accession>
<dbReference type="EMBL" id="WTVQ01000021">
    <property type="protein sequence ID" value="NMG75754.1"/>
    <property type="molecule type" value="Genomic_DNA"/>
</dbReference>
<protein>
    <submittedName>
        <fullName evidence="3">SDR family NAD(P)-dependent oxidoreductase</fullName>
    </submittedName>
</protein>
<organism evidence="3 4">
    <name type="scientific">Aromatoleum diolicum</name>
    <dbReference type="NCBI Taxonomy" id="75796"/>
    <lineage>
        <taxon>Bacteria</taxon>
        <taxon>Pseudomonadati</taxon>
        <taxon>Pseudomonadota</taxon>
        <taxon>Betaproteobacteria</taxon>
        <taxon>Rhodocyclales</taxon>
        <taxon>Rhodocyclaceae</taxon>
        <taxon>Aromatoleum</taxon>
    </lineage>
</organism>
<reference evidence="3 4" key="1">
    <citation type="submission" date="2019-12" db="EMBL/GenBank/DDBJ databases">
        <title>Comparative genomics gives insights into the taxonomy of the Azoarcus-Aromatoleum group and reveals separate origins of nif in the plant-associated Azoarcus and non-plant-associated Aromatoleum sub-groups.</title>
        <authorList>
            <person name="Lafos M."/>
            <person name="Maluk M."/>
            <person name="Batista M."/>
            <person name="Junghare M."/>
            <person name="Carmona M."/>
            <person name="Faoro H."/>
            <person name="Cruz L.M."/>
            <person name="Battistoni F."/>
            <person name="De Souza E."/>
            <person name="Pedrosa F."/>
            <person name="Chen W.-M."/>
            <person name="Poole P.S."/>
            <person name="Dixon R.A."/>
            <person name="James E.K."/>
        </authorList>
    </citation>
    <scope>NUCLEOTIDE SEQUENCE [LARGE SCALE GENOMIC DNA]</scope>
    <source>
        <strain evidence="3 4">22Lin</strain>
    </source>
</reference>
<dbReference type="SUPFAM" id="SSF51735">
    <property type="entry name" value="NAD(P)-binding Rossmann-fold domains"/>
    <property type="match status" value="1"/>
</dbReference>
<dbReference type="Pfam" id="PF00106">
    <property type="entry name" value="adh_short"/>
    <property type="match status" value="1"/>
</dbReference>
<comment type="similarity">
    <text evidence="1 2">Belongs to the short-chain dehydrogenases/reductases (SDR) family.</text>
</comment>
<evidence type="ECO:0000256" key="1">
    <source>
        <dbReference type="ARBA" id="ARBA00006484"/>
    </source>
</evidence>
<dbReference type="PRINTS" id="PR00081">
    <property type="entry name" value="GDHRDH"/>
</dbReference>
<dbReference type="CDD" id="cd05233">
    <property type="entry name" value="SDR_c"/>
    <property type="match status" value="1"/>
</dbReference>
<name>A0ABX1QBH9_9RHOO</name>
<sequence length="260" mass="27076">MSSERELSGKHAVITGGGRGIGAAIAQRLAEQGARITLMGRTRDVLEARAETLRALTEINCETVDVGDAASVEAAFAAAVRRLGPVSILVNNAGQAGSAPFVKTDPALWQQMLSVNLTGTYLGTRAALPDMLAAGWGRIVNVASTAGQKGYPYVSAYCAAKHGVIGMTRALALELAQKRITVNAVCPGYTDTDIVRDAIANIRAKTGRSEAEAQGELAKHNPQGHLVRPDEVANAVLWLCMPGSEAITGQAISVSGGEVM</sequence>
<dbReference type="PRINTS" id="PR00080">
    <property type="entry name" value="SDRFAMILY"/>
</dbReference>
<dbReference type="PROSITE" id="PS00061">
    <property type="entry name" value="ADH_SHORT"/>
    <property type="match status" value="1"/>
</dbReference>
<keyword evidence="4" id="KW-1185">Reference proteome</keyword>
<comment type="caution">
    <text evidence="3">The sequence shown here is derived from an EMBL/GenBank/DDBJ whole genome shotgun (WGS) entry which is preliminary data.</text>
</comment>
<dbReference type="InterPro" id="IPR020904">
    <property type="entry name" value="Sc_DH/Rdtase_CS"/>
</dbReference>
<gene>
    <name evidence="3" type="ORF">GPA25_13385</name>
</gene>
<dbReference type="InterPro" id="IPR036291">
    <property type="entry name" value="NAD(P)-bd_dom_sf"/>
</dbReference>
<evidence type="ECO:0000313" key="3">
    <source>
        <dbReference type="EMBL" id="NMG75754.1"/>
    </source>
</evidence>
<dbReference type="InterPro" id="IPR002347">
    <property type="entry name" value="SDR_fam"/>
</dbReference>